<evidence type="ECO:0000256" key="1">
    <source>
        <dbReference type="SAM" id="MobiDB-lite"/>
    </source>
</evidence>
<dbReference type="KEGG" id="raj:RA11412_0366"/>
<organism evidence="2 3">
    <name type="scientific">Rothia aeria</name>
    <dbReference type="NCBI Taxonomy" id="172042"/>
    <lineage>
        <taxon>Bacteria</taxon>
        <taxon>Bacillati</taxon>
        <taxon>Actinomycetota</taxon>
        <taxon>Actinomycetes</taxon>
        <taxon>Micrococcales</taxon>
        <taxon>Micrococcaceae</taxon>
        <taxon>Rothia</taxon>
    </lineage>
</organism>
<accession>A0A2Z5QW76</accession>
<dbReference type="EMBL" id="AP017895">
    <property type="protein sequence ID" value="BAV86665.1"/>
    <property type="molecule type" value="Genomic_DNA"/>
</dbReference>
<dbReference type="Gene3D" id="3.40.50.300">
    <property type="entry name" value="P-loop containing nucleotide triphosphate hydrolases"/>
    <property type="match status" value="1"/>
</dbReference>
<dbReference type="Proteomes" id="UP000250241">
    <property type="component" value="Chromosome"/>
</dbReference>
<dbReference type="InterPro" id="IPR027417">
    <property type="entry name" value="P-loop_NTPase"/>
</dbReference>
<feature type="region of interest" description="Disordered" evidence="1">
    <location>
        <begin position="1"/>
        <end position="23"/>
    </location>
</feature>
<dbReference type="SUPFAM" id="SSF52540">
    <property type="entry name" value="P-loop containing nucleoside triphosphate hydrolases"/>
    <property type="match status" value="1"/>
</dbReference>
<name>A0A2Z5QW76_9MICC</name>
<evidence type="ECO:0000313" key="3">
    <source>
        <dbReference type="Proteomes" id="UP000250241"/>
    </source>
</evidence>
<evidence type="ECO:0000313" key="2">
    <source>
        <dbReference type="EMBL" id="BAV86665.1"/>
    </source>
</evidence>
<sequence length="123" mass="13699">MMAGAPGAGKSTTLKRALDGSPDTYLPIDPDAFKVLLIEEAIKSGEINTFYNIPEVKQLTDQGEKFFPMDFGSLVHQESTYLAEELLKDAQREDKTLFLTGSTVTPAPFNETLTGYRKRLPRR</sequence>
<gene>
    <name evidence="2" type="ORF">RA11412_0366</name>
</gene>
<reference evidence="2 3" key="1">
    <citation type="submission" date="2016-10" db="EMBL/GenBank/DDBJ databases">
        <title>Genome sequence of Rothia aeria strain JCM11412.</title>
        <authorList>
            <person name="Nambu T."/>
        </authorList>
    </citation>
    <scope>NUCLEOTIDE SEQUENCE [LARGE SCALE GENOMIC DNA]</scope>
    <source>
        <strain evidence="2 3">JCM 11412</strain>
    </source>
</reference>
<dbReference type="AlphaFoldDB" id="A0A2Z5QW76"/>
<keyword evidence="3" id="KW-1185">Reference proteome</keyword>
<proteinExistence type="predicted"/>
<protein>
    <submittedName>
        <fullName evidence="2">Uncharacterized protein</fullName>
    </submittedName>
</protein>